<dbReference type="KEGG" id="tfa:BW733_17015"/>
<dbReference type="OrthoDB" id="9776021at2"/>
<gene>
    <name evidence="1" type="ORF">BW733_17015</name>
</gene>
<dbReference type="AlphaFoldDB" id="A0A1Q2D1C0"/>
<accession>A0A1Q2D1C0</accession>
<name>A0A1Q2D1C0_9ACTN</name>
<dbReference type="EMBL" id="CP019607">
    <property type="protein sequence ID" value="AQP52270.1"/>
    <property type="molecule type" value="Genomic_DNA"/>
</dbReference>
<reference evidence="1 2" key="1">
    <citation type="journal article" date="2008" name="Int. J. Syst. Evol. Microbiol.">
        <title>Tessaracoccus flavescens sp. nov., isolated from marine sediment.</title>
        <authorList>
            <person name="Lee D.W."/>
            <person name="Lee S.D."/>
        </authorList>
    </citation>
    <scope>NUCLEOTIDE SEQUENCE [LARGE SCALE GENOMIC DNA]</scope>
    <source>
        <strain evidence="1 2">SST-39T</strain>
    </source>
</reference>
<evidence type="ECO:0000313" key="2">
    <source>
        <dbReference type="Proteomes" id="UP000188235"/>
    </source>
</evidence>
<protein>
    <recommendedName>
        <fullName evidence="3">Type III restriction endonuclease subunit R</fullName>
    </recommendedName>
</protein>
<organism evidence="1 2">
    <name type="scientific">Tessaracoccus flavescens</name>
    <dbReference type="NCBI Taxonomy" id="399497"/>
    <lineage>
        <taxon>Bacteria</taxon>
        <taxon>Bacillati</taxon>
        <taxon>Actinomycetota</taxon>
        <taxon>Actinomycetes</taxon>
        <taxon>Propionibacteriales</taxon>
        <taxon>Propionibacteriaceae</taxon>
        <taxon>Tessaracoccus</taxon>
    </lineage>
</organism>
<proteinExistence type="predicted"/>
<sequence length="263" mass="29635">MQIISTPQGTAEAQQTLAGLDVVHEELTAAIMQQPEVPAEKASKNAAKRLVKAFLKGAGVTSDDETAEWGTKRRQQAVEGMRSMIRDKITNRPRQESFEFVGITLPLEPVTVEPDAPMAHNVTKFKKGLQYVGWKKNVMPMATFDAGTTEWQLALLMDRDPNIQWWVRIYTNGQAFIRTTDGYYFPDFIALDKEGTCWLIEGKADDHAKDDSVLRKKKAAEDWARAVRDEDDFGTWRYMFATESDIKQAGGSWNALLTSTKPE</sequence>
<keyword evidence="2" id="KW-1185">Reference proteome</keyword>
<dbReference type="STRING" id="399497.BW733_17015"/>
<evidence type="ECO:0000313" key="1">
    <source>
        <dbReference type="EMBL" id="AQP52270.1"/>
    </source>
</evidence>
<dbReference type="Proteomes" id="UP000188235">
    <property type="component" value="Chromosome"/>
</dbReference>
<evidence type="ECO:0008006" key="3">
    <source>
        <dbReference type="Google" id="ProtNLM"/>
    </source>
</evidence>
<dbReference type="RefSeq" id="WP_077352355.1">
    <property type="nucleotide sequence ID" value="NZ_CP019607.1"/>
</dbReference>